<dbReference type="GO" id="GO:0006354">
    <property type="term" value="P:DNA-templated transcription elongation"/>
    <property type="evidence" value="ECO:0007669"/>
    <property type="project" value="UniProtKB-UniRule"/>
</dbReference>
<proteinExistence type="inferred from homology"/>
<accession>A0A7C5VVV9</accession>
<reference evidence="10" key="1">
    <citation type="journal article" date="2020" name="mSystems">
        <title>Genome- and Community-Level Interaction Insights into Carbon Utilization and Element Cycling Functions of Hydrothermarchaeota in Hydrothermal Sediment.</title>
        <authorList>
            <person name="Zhou Z."/>
            <person name="Liu Y."/>
            <person name="Xu W."/>
            <person name="Pan J."/>
            <person name="Luo Z.H."/>
            <person name="Li M."/>
        </authorList>
    </citation>
    <scope>NUCLEOTIDE SEQUENCE [LARGE SCALE GENOMIC DNA]</scope>
    <source>
        <strain evidence="10">SpSt-1065</strain>
    </source>
</reference>
<comment type="caution">
    <text evidence="10">The sequence shown here is derived from an EMBL/GenBank/DDBJ whole genome shotgun (WGS) entry which is preliminary data.</text>
</comment>
<dbReference type="PANTHER" id="PTHR30265:SF2">
    <property type="entry name" value="TRANSCRIPTION TERMINATION_ANTITERMINATION PROTEIN NUSG"/>
    <property type="match status" value="1"/>
</dbReference>
<evidence type="ECO:0000256" key="6">
    <source>
        <dbReference type="NCBIfam" id="TIGR00922"/>
    </source>
</evidence>
<dbReference type="GO" id="GO:0031564">
    <property type="term" value="P:transcription antitermination"/>
    <property type="evidence" value="ECO:0007669"/>
    <property type="project" value="UniProtKB-UniRule"/>
</dbReference>
<evidence type="ECO:0000256" key="3">
    <source>
        <dbReference type="ARBA" id="ARBA00023015"/>
    </source>
</evidence>
<keyword evidence="2 5" id="KW-0889">Transcription antitermination</keyword>
<dbReference type="CDD" id="cd09891">
    <property type="entry name" value="NGN_Bact_1"/>
    <property type="match status" value="1"/>
</dbReference>
<dbReference type="Pfam" id="PF00467">
    <property type="entry name" value="KOW"/>
    <property type="match status" value="1"/>
</dbReference>
<dbReference type="InterPro" id="IPR001062">
    <property type="entry name" value="Transcrpt_antiterm_NusG"/>
</dbReference>
<evidence type="ECO:0000259" key="8">
    <source>
        <dbReference type="SMART" id="SM00738"/>
    </source>
</evidence>
<dbReference type="SUPFAM" id="SSF50104">
    <property type="entry name" value="Translation proteins SH3-like domain"/>
    <property type="match status" value="1"/>
</dbReference>
<evidence type="ECO:0000256" key="7">
    <source>
        <dbReference type="RuleBase" id="RU000538"/>
    </source>
</evidence>
<sequence length="195" mass="22319">MPRTLRERLAQKRGAAQEPEQQGEWYVLHTYSGYENKVRQNLLHRVETMDVADKVFEVVIPTQEEIEIRGGQRHTVQRKVFPGYVLVRMILDDESWHVVRNTPGVTGFVGVGNRPVPLDRAEAETIIRGAKVEQPKVRMTLLPGDVVRIIDGPFTDFRGVVDEVDNEKGKVRVLVSFFGRETPVTLDFLQVERET</sequence>
<dbReference type="NCBIfam" id="TIGR00922">
    <property type="entry name" value="nusG"/>
    <property type="match status" value="1"/>
</dbReference>
<feature type="domain" description="NusG-like N-terminal" evidence="8">
    <location>
        <begin position="22"/>
        <end position="130"/>
    </location>
</feature>
<dbReference type="InterPro" id="IPR036735">
    <property type="entry name" value="NGN_dom_sf"/>
</dbReference>
<feature type="domain" description="KOW" evidence="9">
    <location>
        <begin position="140"/>
        <end position="167"/>
    </location>
</feature>
<dbReference type="HAMAP" id="MF_00948">
    <property type="entry name" value="NusG"/>
    <property type="match status" value="1"/>
</dbReference>
<dbReference type="SMART" id="SM00738">
    <property type="entry name" value="NGN"/>
    <property type="match status" value="1"/>
</dbReference>
<dbReference type="EMBL" id="DRWX01000380">
    <property type="protein sequence ID" value="HHM97194.1"/>
    <property type="molecule type" value="Genomic_DNA"/>
</dbReference>
<evidence type="ECO:0000256" key="1">
    <source>
        <dbReference type="ARBA" id="ARBA00022472"/>
    </source>
</evidence>
<evidence type="ECO:0000313" key="10">
    <source>
        <dbReference type="EMBL" id="HHM97194.1"/>
    </source>
</evidence>
<protein>
    <recommendedName>
        <fullName evidence="5 6">Transcription termination/antitermination protein NusG</fullName>
    </recommendedName>
</protein>
<evidence type="ECO:0000256" key="5">
    <source>
        <dbReference type="HAMAP-Rule" id="MF_00948"/>
    </source>
</evidence>
<dbReference type="GO" id="GO:0006353">
    <property type="term" value="P:DNA-templated transcription termination"/>
    <property type="evidence" value="ECO:0007669"/>
    <property type="project" value="UniProtKB-UniRule"/>
</dbReference>
<dbReference type="FunFam" id="3.30.70.940:FF:000002">
    <property type="entry name" value="Transcription termination/antitermination protein NusG"/>
    <property type="match status" value="1"/>
</dbReference>
<dbReference type="InterPro" id="IPR006645">
    <property type="entry name" value="NGN-like_dom"/>
</dbReference>
<dbReference type="GO" id="GO:0005829">
    <property type="term" value="C:cytosol"/>
    <property type="evidence" value="ECO:0007669"/>
    <property type="project" value="UniProtKB-ARBA"/>
</dbReference>
<dbReference type="InterPro" id="IPR043425">
    <property type="entry name" value="NusG-like"/>
</dbReference>
<dbReference type="AlphaFoldDB" id="A0A7C5VVV9"/>
<name>A0A7C5VVV9_THERO</name>
<dbReference type="FunFam" id="2.30.30.30:FF:000002">
    <property type="entry name" value="Transcription termination/antitermination factor NusG"/>
    <property type="match status" value="1"/>
</dbReference>
<organism evidence="10">
    <name type="scientific">Thermomicrobium roseum</name>
    <dbReference type="NCBI Taxonomy" id="500"/>
    <lineage>
        <taxon>Bacteria</taxon>
        <taxon>Pseudomonadati</taxon>
        <taxon>Thermomicrobiota</taxon>
        <taxon>Thermomicrobia</taxon>
        <taxon>Thermomicrobiales</taxon>
        <taxon>Thermomicrobiaceae</taxon>
        <taxon>Thermomicrobium</taxon>
    </lineage>
</organism>
<dbReference type="InterPro" id="IPR047050">
    <property type="entry name" value="NGN"/>
</dbReference>
<dbReference type="InterPro" id="IPR008991">
    <property type="entry name" value="Translation_prot_SH3-like_sf"/>
</dbReference>
<comment type="similarity">
    <text evidence="5 7">Belongs to the NusG family.</text>
</comment>
<evidence type="ECO:0000259" key="9">
    <source>
        <dbReference type="SMART" id="SM00739"/>
    </source>
</evidence>
<dbReference type="GO" id="GO:0032784">
    <property type="term" value="P:regulation of DNA-templated transcription elongation"/>
    <property type="evidence" value="ECO:0007669"/>
    <property type="project" value="InterPro"/>
</dbReference>
<dbReference type="CDD" id="cd06091">
    <property type="entry name" value="KOW_NusG"/>
    <property type="match status" value="1"/>
</dbReference>
<comment type="function">
    <text evidence="5 7">Participates in transcription elongation, termination and antitermination.</text>
</comment>
<keyword evidence="1 5" id="KW-0806">Transcription termination</keyword>
<dbReference type="SMART" id="SM00739">
    <property type="entry name" value="KOW"/>
    <property type="match status" value="1"/>
</dbReference>
<keyword evidence="3 5" id="KW-0805">Transcription regulation</keyword>
<dbReference type="Gene3D" id="3.30.70.940">
    <property type="entry name" value="NusG, N-terminal domain"/>
    <property type="match status" value="1"/>
</dbReference>
<dbReference type="PANTHER" id="PTHR30265">
    <property type="entry name" value="RHO-INTERACTING TRANSCRIPTION TERMINATION FACTOR NUSG"/>
    <property type="match status" value="1"/>
</dbReference>
<dbReference type="Pfam" id="PF02357">
    <property type="entry name" value="NusG"/>
    <property type="match status" value="1"/>
</dbReference>
<dbReference type="InterPro" id="IPR014722">
    <property type="entry name" value="Rib_uL2_dom2"/>
</dbReference>
<evidence type="ECO:0000256" key="2">
    <source>
        <dbReference type="ARBA" id="ARBA00022814"/>
    </source>
</evidence>
<dbReference type="SUPFAM" id="SSF82679">
    <property type="entry name" value="N-utilization substance G protein NusG, N-terminal domain"/>
    <property type="match status" value="1"/>
</dbReference>
<dbReference type="Gene3D" id="2.30.30.30">
    <property type="match status" value="1"/>
</dbReference>
<evidence type="ECO:0000256" key="4">
    <source>
        <dbReference type="ARBA" id="ARBA00023163"/>
    </source>
</evidence>
<dbReference type="PRINTS" id="PR00338">
    <property type="entry name" value="NUSGTNSCPFCT"/>
</dbReference>
<gene>
    <name evidence="5 10" type="primary">nusG</name>
    <name evidence="10" type="ORF">ENM21_08320</name>
</gene>
<keyword evidence="4 5" id="KW-0804">Transcription</keyword>
<dbReference type="InterPro" id="IPR005824">
    <property type="entry name" value="KOW"/>
</dbReference>